<evidence type="ECO:0000256" key="10">
    <source>
        <dbReference type="ARBA" id="ARBA00023170"/>
    </source>
</evidence>
<keyword evidence="8" id="KW-1133">Transmembrane helix</keyword>
<evidence type="ECO:0000256" key="5">
    <source>
        <dbReference type="ARBA" id="ARBA00022741"/>
    </source>
</evidence>
<keyword evidence="5" id="KW-0547">Nucleotide-binding</keyword>
<dbReference type="PANTHER" id="PTHR23255:SF71">
    <property type="entry name" value="RECEPTOR PROTEIN SERINE_THREONINE KINASE"/>
    <property type="match status" value="1"/>
</dbReference>
<keyword evidence="2" id="KW-0723">Serine/threonine-protein kinase</keyword>
<keyword evidence="4" id="KW-0812">Transmembrane</keyword>
<dbReference type="Gene3D" id="1.10.510.10">
    <property type="entry name" value="Transferase(Phosphotransferase) domain 1"/>
    <property type="match status" value="1"/>
</dbReference>
<protein>
    <submittedName>
        <fullName evidence="11">Uncharacterized protein</fullName>
    </submittedName>
</protein>
<keyword evidence="12" id="KW-1185">Reference proteome</keyword>
<keyword evidence="7" id="KW-0067">ATP-binding</keyword>
<evidence type="ECO:0000256" key="4">
    <source>
        <dbReference type="ARBA" id="ARBA00022692"/>
    </source>
</evidence>
<evidence type="ECO:0000313" key="11">
    <source>
        <dbReference type="EMBL" id="KAH8020147.1"/>
    </source>
</evidence>
<reference evidence="11" key="1">
    <citation type="journal article" date="2020" name="Cell">
        <title>Large-Scale Comparative Analyses of Tick Genomes Elucidate Their Genetic Diversity and Vector Capacities.</title>
        <authorList>
            <consortium name="Tick Genome and Microbiome Consortium (TIGMIC)"/>
            <person name="Jia N."/>
            <person name="Wang J."/>
            <person name="Shi W."/>
            <person name="Du L."/>
            <person name="Sun Y."/>
            <person name="Zhan W."/>
            <person name="Jiang J.F."/>
            <person name="Wang Q."/>
            <person name="Zhang B."/>
            <person name="Ji P."/>
            <person name="Bell-Sakyi L."/>
            <person name="Cui X.M."/>
            <person name="Yuan T.T."/>
            <person name="Jiang B.G."/>
            <person name="Yang W.F."/>
            <person name="Lam T.T."/>
            <person name="Chang Q.C."/>
            <person name="Ding S.J."/>
            <person name="Wang X.J."/>
            <person name="Zhu J.G."/>
            <person name="Ruan X.D."/>
            <person name="Zhao L."/>
            <person name="Wei J.T."/>
            <person name="Ye R.Z."/>
            <person name="Que T.C."/>
            <person name="Du C.H."/>
            <person name="Zhou Y.H."/>
            <person name="Cheng J.X."/>
            <person name="Dai P.F."/>
            <person name="Guo W.B."/>
            <person name="Han X.H."/>
            <person name="Huang E.J."/>
            <person name="Li L.F."/>
            <person name="Wei W."/>
            <person name="Gao Y.C."/>
            <person name="Liu J.Z."/>
            <person name="Shao H.Z."/>
            <person name="Wang X."/>
            <person name="Wang C.C."/>
            <person name="Yang T.C."/>
            <person name="Huo Q.B."/>
            <person name="Li W."/>
            <person name="Chen H.Y."/>
            <person name="Chen S.E."/>
            <person name="Zhou L.G."/>
            <person name="Ni X.B."/>
            <person name="Tian J.H."/>
            <person name="Sheng Y."/>
            <person name="Liu T."/>
            <person name="Pan Y.S."/>
            <person name="Xia L.Y."/>
            <person name="Li J."/>
            <person name="Zhao F."/>
            <person name="Cao W.C."/>
        </authorList>
    </citation>
    <scope>NUCLEOTIDE SEQUENCE</scope>
    <source>
        <strain evidence="11">Rmic-2018</strain>
    </source>
</reference>
<evidence type="ECO:0000256" key="3">
    <source>
        <dbReference type="ARBA" id="ARBA00022679"/>
    </source>
</evidence>
<keyword evidence="9" id="KW-0472">Membrane</keyword>
<reference evidence="11" key="2">
    <citation type="submission" date="2021-09" db="EMBL/GenBank/DDBJ databases">
        <authorList>
            <person name="Jia N."/>
            <person name="Wang J."/>
            <person name="Shi W."/>
            <person name="Du L."/>
            <person name="Sun Y."/>
            <person name="Zhan W."/>
            <person name="Jiang J."/>
            <person name="Wang Q."/>
            <person name="Zhang B."/>
            <person name="Ji P."/>
            <person name="Sakyi L.B."/>
            <person name="Cui X."/>
            <person name="Yuan T."/>
            <person name="Jiang B."/>
            <person name="Yang W."/>
            <person name="Lam T.T.-Y."/>
            <person name="Chang Q."/>
            <person name="Ding S."/>
            <person name="Wang X."/>
            <person name="Zhu J."/>
            <person name="Ruan X."/>
            <person name="Zhao L."/>
            <person name="Wei J."/>
            <person name="Que T."/>
            <person name="Du C."/>
            <person name="Cheng J."/>
            <person name="Dai P."/>
            <person name="Han X."/>
            <person name="Huang E."/>
            <person name="Gao Y."/>
            <person name="Liu J."/>
            <person name="Shao H."/>
            <person name="Ye R."/>
            <person name="Li L."/>
            <person name="Wei W."/>
            <person name="Wang X."/>
            <person name="Wang C."/>
            <person name="Huo Q."/>
            <person name="Li W."/>
            <person name="Guo W."/>
            <person name="Chen H."/>
            <person name="Chen S."/>
            <person name="Zhou L."/>
            <person name="Zhou L."/>
            <person name="Ni X."/>
            <person name="Tian J."/>
            <person name="Zhou Y."/>
            <person name="Sheng Y."/>
            <person name="Liu T."/>
            <person name="Pan Y."/>
            <person name="Xia L."/>
            <person name="Li J."/>
            <person name="Zhao F."/>
            <person name="Cao W."/>
        </authorList>
    </citation>
    <scope>NUCLEOTIDE SEQUENCE</scope>
    <source>
        <strain evidence="11">Rmic-2018</strain>
        <tissue evidence="11">Larvae</tissue>
    </source>
</reference>
<comment type="caution">
    <text evidence="11">The sequence shown here is derived from an EMBL/GenBank/DDBJ whole genome shotgun (WGS) entry which is preliminary data.</text>
</comment>
<evidence type="ECO:0000256" key="1">
    <source>
        <dbReference type="ARBA" id="ARBA00004167"/>
    </source>
</evidence>
<evidence type="ECO:0000256" key="8">
    <source>
        <dbReference type="ARBA" id="ARBA00022989"/>
    </source>
</evidence>
<dbReference type="VEuPathDB" id="VectorBase:LOC119175648"/>
<gene>
    <name evidence="11" type="ORF">HPB51_025028</name>
</gene>
<accession>A0A9J6DDS7</accession>
<dbReference type="GO" id="GO:0043235">
    <property type="term" value="C:receptor complex"/>
    <property type="evidence" value="ECO:0007669"/>
    <property type="project" value="TreeGrafter"/>
</dbReference>
<keyword evidence="10" id="KW-0675">Receptor</keyword>
<dbReference type="GO" id="GO:0005524">
    <property type="term" value="F:ATP binding"/>
    <property type="evidence" value="ECO:0007669"/>
    <property type="project" value="UniProtKB-KW"/>
</dbReference>
<evidence type="ECO:0000313" key="12">
    <source>
        <dbReference type="Proteomes" id="UP000821866"/>
    </source>
</evidence>
<dbReference type="GO" id="GO:0005886">
    <property type="term" value="C:plasma membrane"/>
    <property type="evidence" value="ECO:0007669"/>
    <property type="project" value="TreeGrafter"/>
</dbReference>
<evidence type="ECO:0000256" key="2">
    <source>
        <dbReference type="ARBA" id="ARBA00022527"/>
    </source>
</evidence>
<organism evidence="11 12">
    <name type="scientific">Rhipicephalus microplus</name>
    <name type="common">Cattle tick</name>
    <name type="synonym">Boophilus microplus</name>
    <dbReference type="NCBI Taxonomy" id="6941"/>
    <lineage>
        <taxon>Eukaryota</taxon>
        <taxon>Metazoa</taxon>
        <taxon>Ecdysozoa</taxon>
        <taxon>Arthropoda</taxon>
        <taxon>Chelicerata</taxon>
        <taxon>Arachnida</taxon>
        <taxon>Acari</taxon>
        <taxon>Parasitiformes</taxon>
        <taxon>Ixodida</taxon>
        <taxon>Ixodoidea</taxon>
        <taxon>Ixodidae</taxon>
        <taxon>Rhipicephalinae</taxon>
        <taxon>Rhipicephalus</taxon>
        <taxon>Boophilus</taxon>
    </lineage>
</organism>
<dbReference type="EMBL" id="JABSTU010000010">
    <property type="protein sequence ID" value="KAH8020147.1"/>
    <property type="molecule type" value="Genomic_DNA"/>
</dbReference>
<proteinExistence type="predicted"/>
<evidence type="ECO:0000256" key="7">
    <source>
        <dbReference type="ARBA" id="ARBA00022840"/>
    </source>
</evidence>
<keyword evidence="3" id="KW-0808">Transferase</keyword>
<evidence type="ECO:0000256" key="9">
    <source>
        <dbReference type="ARBA" id="ARBA00023136"/>
    </source>
</evidence>
<dbReference type="AlphaFoldDB" id="A0A9J6DDS7"/>
<dbReference type="Proteomes" id="UP000821866">
    <property type="component" value="Chromosome 8"/>
</dbReference>
<keyword evidence="6" id="KW-0418">Kinase</keyword>
<dbReference type="PANTHER" id="PTHR23255">
    <property type="entry name" value="TRANSFORMING GROWTH FACTOR-BETA RECEPTOR TYPE I AND II"/>
    <property type="match status" value="1"/>
</dbReference>
<dbReference type="InterPro" id="IPR000333">
    <property type="entry name" value="TGFB_receptor"/>
</dbReference>
<name>A0A9J6DDS7_RHIMP</name>
<evidence type="ECO:0000256" key="6">
    <source>
        <dbReference type="ARBA" id="ARBA00022777"/>
    </source>
</evidence>
<dbReference type="GO" id="GO:0004675">
    <property type="term" value="F:transmembrane receptor protein serine/threonine kinase activity"/>
    <property type="evidence" value="ECO:0007669"/>
    <property type="project" value="InterPro"/>
</dbReference>
<sequence length="95" mass="10972">MVLIGCDIEQRRCLAATGRNGIYEDYQLPYYDLVPADPTIEEMRKVVCTDRQRPALPNRWQSCEECWYHNSAARLTALRIKKTIANLGAQEDLKI</sequence>
<dbReference type="GO" id="GO:0071363">
    <property type="term" value="P:cellular response to growth factor stimulus"/>
    <property type="evidence" value="ECO:0007669"/>
    <property type="project" value="TreeGrafter"/>
</dbReference>
<comment type="subcellular location">
    <subcellularLocation>
        <location evidence="1">Membrane</location>
        <topology evidence="1">Single-pass membrane protein</topology>
    </subcellularLocation>
</comment>